<feature type="region of interest" description="Disordered" evidence="1">
    <location>
        <begin position="205"/>
        <end position="227"/>
    </location>
</feature>
<sequence>MEDTIFVSIPSYRDPELVHTVRDLLSKAHHPELVYVGICWQWRPDEDQPYVEEFDRFLHECEDEAEAVASSTTTTSTTTNTAHPRVPARQRVRIAWVDWREARGPCHARRVAQALYADQRYHLALDSHMRFIPGWDSVLVGLLARCPSPKPLLTAYPAPYLRPNSVTTDPRPPFLCAREFGADDGMLRTCGKLLHLPLPATTAATAAPTSGAQQGQSQARAQGKPGVGPLPSLGRWRMMVQEVPYDPHLPFLFFGEESSMAARLWTHGWDFFSPPHHVIYHLWSRSYRPTFWEVEDKEKLKERSLRRVRCLLGATPRDQVEAECLSELDLYGLGRARSLEEFQQHTGIEFKTRQIGDKAKWGGLPSTMFVEGMAQFALSLAGLSLDLSPPSSPSSSTEKFT</sequence>
<evidence type="ECO:0000256" key="1">
    <source>
        <dbReference type="SAM" id="MobiDB-lite"/>
    </source>
</evidence>
<dbReference type="STRING" id="1257118.L8HGY6"/>
<keyword evidence="3" id="KW-1185">Reference proteome</keyword>
<dbReference type="PANTHER" id="PTHR34496">
    <property type="entry name" value="GLCNAC TRANSFERASE-RELATED"/>
    <property type="match status" value="1"/>
</dbReference>
<dbReference type="GeneID" id="14925860"/>
<accession>L8HGY6</accession>
<dbReference type="InterPro" id="IPR021067">
    <property type="entry name" value="Glycosyltransferase"/>
</dbReference>
<dbReference type="VEuPathDB" id="AmoebaDB:ACA1_174930"/>
<feature type="compositionally biased region" description="Low complexity" evidence="1">
    <location>
        <begin position="205"/>
        <end position="219"/>
    </location>
</feature>
<name>L8HGY6_ACACF</name>
<reference evidence="2 3" key="1">
    <citation type="journal article" date="2013" name="Genome Biol.">
        <title>Genome of Acanthamoeba castellanii highlights extensive lateral gene transfer and early evolution of tyrosine kinase signaling.</title>
        <authorList>
            <person name="Clarke M."/>
            <person name="Lohan A.J."/>
            <person name="Liu B."/>
            <person name="Lagkouvardos I."/>
            <person name="Roy S."/>
            <person name="Zafar N."/>
            <person name="Bertelli C."/>
            <person name="Schilde C."/>
            <person name="Kianianmomeni A."/>
            <person name="Burglin T.R."/>
            <person name="Frech C."/>
            <person name="Turcotte B."/>
            <person name="Kopec K.O."/>
            <person name="Synnott J.M."/>
            <person name="Choo C."/>
            <person name="Paponov I."/>
            <person name="Finkler A."/>
            <person name="Soon Heng Tan C."/>
            <person name="Hutchins A.P."/>
            <person name="Weinmeier T."/>
            <person name="Rattei T."/>
            <person name="Chu J.S."/>
            <person name="Gimenez G."/>
            <person name="Irimia M."/>
            <person name="Rigden D.J."/>
            <person name="Fitzpatrick D.A."/>
            <person name="Lorenzo-Morales J."/>
            <person name="Bateman A."/>
            <person name="Chiu C.H."/>
            <person name="Tang P."/>
            <person name="Hegemann P."/>
            <person name="Fromm H."/>
            <person name="Raoult D."/>
            <person name="Greub G."/>
            <person name="Miranda-Saavedra D."/>
            <person name="Chen N."/>
            <person name="Nash P."/>
            <person name="Ginger M.L."/>
            <person name="Horn M."/>
            <person name="Schaap P."/>
            <person name="Caler L."/>
            <person name="Loftus B."/>
        </authorList>
    </citation>
    <scope>NUCLEOTIDE SEQUENCE [LARGE SCALE GENOMIC DNA]</scope>
    <source>
        <strain evidence="2 3">Neff</strain>
    </source>
</reference>
<gene>
    <name evidence="2" type="ORF">ACA1_174930</name>
</gene>
<dbReference type="KEGG" id="acan:ACA1_174930"/>
<evidence type="ECO:0000313" key="2">
    <source>
        <dbReference type="EMBL" id="ELR24829.1"/>
    </source>
</evidence>
<dbReference type="OMA" id="MCYARIE"/>
<dbReference type="AlphaFoldDB" id="L8HGY6"/>
<organism evidence="2 3">
    <name type="scientific">Acanthamoeba castellanii (strain ATCC 30010 / Neff)</name>
    <dbReference type="NCBI Taxonomy" id="1257118"/>
    <lineage>
        <taxon>Eukaryota</taxon>
        <taxon>Amoebozoa</taxon>
        <taxon>Discosea</taxon>
        <taxon>Longamoebia</taxon>
        <taxon>Centramoebida</taxon>
        <taxon>Acanthamoebidae</taxon>
        <taxon>Acanthamoeba</taxon>
    </lineage>
</organism>
<protein>
    <submittedName>
        <fullName evidence="2">GlcNAc transferase</fullName>
    </submittedName>
</protein>
<dbReference type="OrthoDB" id="76265at2759"/>
<dbReference type="RefSeq" id="XP_004356729.1">
    <property type="nucleotide sequence ID" value="XM_004356676.1"/>
</dbReference>
<dbReference type="EMBL" id="KB007811">
    <property type="protein sequence ID" value="ELR24829.1"/>
    <property type="molecule type" value="Genomic_DNA"/>
</dbReference>
<dbReference type="PANTHER" id="PTHR34496:SF9">
    <property type="entry name" value="[SKP1-PROTEIN]-HYDROXYPROLINE N-ACETYLGLUCOSAMINYLTRANSFERASE"/>
    <property type="match status" value="1"/>
</dbReference>
<dbReference type="Pfam" id="PF11397">
    <property type="entry name" value="GlcNAc"/>
    <property type="match status" value="1"/>
</dbReference>
<evidence type="ECO:0000313" key="3">
    <source>
        <dbReference type="Proteomes" id="UP000011083"/>
    </source>
</evidence>
<dbReference type="GO" id="GO:0016740">
    <property type="term" value="F:transferase activity"/>
    <property type="evidence" value="ECO:0007669"/>
    <property type="project" value="UniProtKB-KW"/>
</dbReference>
<proteinExistence type="predicted"/>
<dbReference type="Proteomes" id="UP000011083">
    <property type="component" value="Unassembled WGS sequence"/>
</dbReference>
<keyword evidence="2" id="KW-0808">Transferase</keyword>